<protein>
    <submittedName>
        <fullName evidence="2">Uncharacterized protein</fullName>
    </submittedName>
</protein>
<sequence length="160" mass="18153">MMHVYSNNILLTTRFLTCYDNVVVNLKLMDDYGTVIQEVTGTKNILLPALVLEYREKIMRIKTSNEVFVKERRSTLSASSSIKSFDKSSKKSERNSLRSRSGGATSRKSLTEDETVYLIEASVVDNTWPLTAEEWKNIQNLKADMLYGASLRETSSGNLR</sequence>
<feature type="region of interest" description="Disordered" evidence="1">
    <location>
        <begin position="73"/>
        <end position="107"/>
    </location>
</feature>
<feature type="compositionally biased region" description="Polar residues" evidence="1">
    <location>
        <begin position="98"/>
        <end position="107"/>
    </location>
</feature>
<dbReference type="EMBL" id="JANEYF010003322">
    <property type="protein sequence ID" value="KAJ8937330.1"/>
    <property type="molecule type" value="Genomic_DNA"/>
</dbReference>
<feature type="compositionally biased region" description="Basic and acidic residues" evidence="1">
    <location>
        <begin position="84"/>
        <end position="96"/>
    </location>
</feature>
<evidence type="ECO:0000313" key="3">
    <source>
        <dbReference type="Proteomes" id="UP001162156"/>
    </source>
</evidence>
<proteinExistence type="predicted"/>
<organism evidence="2 3">
    <name type="scientific">Rhamnusium bicolor</name>
    <dbReference type="NCBI Taxonomy" id="1586634"/>
    <lineage>
        <taxon>Eukaryota</taxon>
        <taxon>Metazoa</taxon>
        <taxon>Ecdysozoa</taxon>
        <taxon>Arthropoda</taxon>
        <taxon>Hexapoda</taxon>
        <taxon>Insecta</taxon>
        <taxon>Pterygota</taxon>
        <taxon>Neoptera</taxon>
        <taxon>Endopterygota</taxon>
        <taxon>Coleoptera</taxon>
        <taxon>Polyphaga</taxon>
        <taxon>Cucujiformia</taxon>
        <taxon>Chrysomeloidea</taxon>
        <taxon>Cerambycidae</taxon>
        <taxon>Lepturinae</taxon>
        <taxon>Rhagiini</taxon>
        <taxon>Rhamnusium</taxon>
    </lineage>
</organism>
<reference evidence="2" key="1">
    <citation type="journal article" date="2023" name="Insect Mol. Biol.">
        <title>Genome sequencing provides insights into the evolution of gene families encoding plant cell wall-degrading enzymes in longhorned beetles.</title>
        <authorList>
            <person name="Shin N.R."/>
            <person name="Okamura Y."/>
            <person name="Kirsch R."/>
            <person name="Pauchet Y."/>
        </authorList>
    </citation>
    <scope>NUCLEOTIDE SEQUENCE</scope>
    <source>
        <strain evidence="2">RBIC_L_NR</strain>
    </source>
</reference>
<evidence type="ECO:0000256" key="1">
    <source>
        <dbReference type="SAM" id="MobiDB-lite"/>
    </source>
</evidence>
<dbReference type="Proteomes" id="UP001162156">
    <property type="component" value="Unassembled WGS sequence"/>
</dbReference>
<gene>
    <name evidence="2" type="ORF">NQ314_011936</name>
</gene>
<accession>A0AAV8XFK6</accession>
<evidence type="ECO:0000313" key="2">
    <source>
        <dbReference type="EMBL" id="KAJ8937330.1"/>
    </source>
</evidence>
<comment type="caution">
    <text evidence="2">The sequence shown here is derived from an EMBL/GenBank/DDBJ whole genome shotgun (WGS) entry which is preliminary data.</text>
</comment>
<name>A0AAV8XFK6_9CUCU</name>
<dbReference type="AlphaFoldDB" id="A0AAV8XFK6"/>
<keyword evidence="3" id="KW-1185">Reference proteome</keyword>